<dbReference type="Proteomes" id="UP001162480">
    <property type="component" value="Chromosome 1"/>
</dbReference>
<dbReference type="PANTHER" id="PTHR20883">
    <property type="entry name" value="PHYTANOYL-COA DIOXYGENASE DOMAIN CONTAINING 1"/>
    <property type="match status" value="1"/>
</dbReference>
<reference evidence="2" key="1">
    <citation type="submission" date="2023-08" db="EMBL/GenBank/DDBJ databases">
        <authorList>
            <person name="Alioto T."/>
            <person name="Alioto T."/>
            <person name="Gomez Garrido J."/>
        </authorList>
    </citation>
    <scope>NUCLEOTIDE SEQUENCE</scope>
</reference>
<dbReference type="Gene3D" id="2.60.120.620">
    <property type="entry name" value="q2cbj1_9rhob like domain"/>
    <property type="match status" value="1"/>
</dbReference>
<evidence type="ECO:0008006" key="4">
    <source>
        <dbReference type="Google" id="ProtNLM"/>
    </source>
</evidence>
<evidence type="ECO:0000313" key="3">
    <source>
        <dbReference type="Proteomes" id="UP001162480"/>
    </source>
</evidence>
<evidence type="ECO:0000313" key="2">
    <source>
        <dbReference type="EMBL" id="CAI9715759.1"/>
    </source>
</evidence>
<evidence type="ECO:0000256" key="1">
    <source>
        <dbReference type="ARBA" id="ARBA00001962"/>
    </source>
</evidence>
<sequence length="298" mass="34279">MVLRYLDFGGSLRRLKMVAVADYTFPGGIFELTDPMKKDFDEHGYFIVRGLVNEEELQKINKTLTESEFCSHAYGIDDDVGSKSRMTLWSFPGNDVTGMLARCNKIAGTSEKLLGGEVYFYHGKLMMKDAFSGGRHLWHQDYGYWYNNGCLTPDLLTVYVALDKCTKENGCLQVIRGSQKCGRIDHSMVAGQTGIDRERLKQVMTKYEHIYVEMEPGDTLFFHSNLIHMADQNKSDKRRWTLLYAYNLRDNNPVYVHHHPQYSYLEKVPDTAVKDCQNYTDLTGKHFLNPAIDKTVLH</sequence>
<organism evidence="2 3">
    <name type="scientific">Octopus vulgaris</name>
    <name type="common">Common octopus</name>
    <dbReference type="NCBI Taxonomy" id="6645"/>
    <lineage>
        <taxon>Eukaryota</taxon>
        <taxon>Metazoa</taxon>
        <taxon>Spiralia</taxon>
        <taxon>Lophotrochozoa</taxon>
        <taxon>Mollusca</taxon>
        <taxon>Cephalopoda</taxon>
        <taxon>Coleoidea</taxon>
        <taxon>Octopodiformes</taxon>
        <taxon>Octopoda</taxon>
        <taxon>Incirrata</taxon>
        <taxon>Octopodidae</taxon>
        <taxon>Octopus</taxon>
    </lineage>
</organism>
<dbReference type="PANTHER" id="PTHR20883:SF51">
    <property type="entry name" value="PHYTANOYL-COA HYDROXYLASE"/>
    <property type="match status" value="1"/>
</dbReference>
<accession>A0AA36EWC5</accession>
<dbReference type="InterPro" id="IPR008775">
    <property type="entry name" value="Phytyl_CoA_dOase-like"/>
</dbReference>
<name>A0AA36EWC5_OCTVU</name>
<dbReference type="AlphaFoldDB" id="A0AA36EWC5"/>
<gene>
    <name evidence="2" type="ORF">OCTVUL_1B018245</name>
</gene>
<comment type="cofactor">
    <cofactor evidence="1">
        <name>Fe cation</name>
        <dbReference type="ChEBI" id="CHEBI:24875"/>
    </cofactor>
</comment>
<keyword evidence="3" id="KW-1185">Reference proteome</keyword>
<dbReference type="Pfam" id="PF05721">
    <property type="entry name" value="PhyH"/>
    <property type="match status" value="1"/>
</dbReference>
<dbReference type="EMBL" id="OX597814">
    <property type="protein sequence ID" value="CAI9715759.1"/>
    <property type="molecule type" value="Genomic_DNA"/>
</dbReference>
<dbReference type="SUPFAM" id="SSF51197">
    <property type="entry name" value="Clavaminate synthase-like"/>
    <property type="match status" value="1"/>
</dbReference>
<protein>
    <recommendedName>
        <fullName evidence="4">Phytanoyl-CoA dioxygenase</fullName>
    </recommendedName>
</protein>
<proteinExistence type="predicted"/>